<dbReference type="GO" id="GO:0005634">
    <property type="term" value="C:nucleus"/>
    <property type="evidence" value="ECO:0007669"/>
    <property type="project" value="UniProtKB-SubCell"/>
</dbReference>
<dbReference type="Pfam" id="PF00172">
    <property type="entry name" value="Zn_clus"/>
    <property type="match status" value="1"/>
</dbReference>
<dbReference type="AlphaFoldDB" id="A0AAN7CRK9"/>
<feature type="region of interest" description="Disordered" evidence="4">
    <location>
        <begin position="1"/>
        <end position="20"/>
    </location>
</feature>
<dbReference type="InterPro" id="IPR007219">
    <property type="entry name" value="XnlR_reg_dom"/>
</dbReference>
<reference evidence="6" key="1">
    <citation type="journal article" date="2023" name="Mol. Phylogenet. Evol.">
        <title>Genome-scale phylogeny and comparative genomics of the fungal order Sordariales.</title>
        <authorList>
            <person name="Hensen N."/>
            <person name="Bonometti L."/>
            <person name="Westerberg I."/>
            <person name="Brannstrom I.O."/>
            <person name="Guillou S."/>
            <person name="Cros-Aarteil S."/>
            <person name="Calhoun S."/>
            <person name="Haridas S."/>
            <person name="Kuo A."/>
            <person name="Mondo S."/>
            <person name="Pangilinan J."/>
            <person name="Riley R."/>
            <person name="LaButti K."/>
            <person name="Andreopoulos B."/>
            <person name="Lipzen A."/>
            <person name="Chen C."/>
            <person name="Yan M."/>
            <person name="Daum C."/>
            <person name="Ng V."/>
            <person name="Clum A."/>
            <person name="Steindorff A."/>
            <person name="Ohm R.A."/>
            <person name="Martin F."/>
            <person name="Silar P."/>
            <person name="Natvig D.O."/>
            <person name="Lalanne C."/>
            <person name="Gautier V."/>
            <person name="Ament-Velasquez S.L."/>
            <person name="Kruys A."/>
            <person name="Hutchinson M.I."/>
            <person name="Powell A.J."/>
            <person name="Barry K."/>
            <person name="Miller A.N."/>
            <person name="Grigoriev I.V."/>
            <person name="Debuchy R."/>
            <person name="Gladieux P."/>
            <person name="Hiltunen Thoren M."/>
            <person name="Johannesson H."/>
        </authorList>
    </citation>
    <scope>NUCLEOTIDE SEQUENCE</scope>
    <source>
        <strain evidence="6">CBS 359.72</strain>
    </source>
</reference>
<gene>
    <name evidence="6" type="ORF">C7999DRAFT_41562</name>
</gene>
<name>A0AAN7CRK9_9PEZI</name>
<evidence type="ECO:0000313" key="6">
    <source>
        <dbReference type="EMBL" id="KAK4247034.1"/>
    </source>
</evidence>
<sequence>MANIAPPPTPPPSQSGPIPSRKHRVLACELCQKRKIGCDRKFPCANCIKVRTMRQIIDDDESEENSPESMTPDGNAEMLLGRDQPGVDVAGLWPQVAHINPLWQTYLSRVNPLTKIIHAPSLQPYFVATTTGGRDTIPKNVETLMYSIFLMAAVSMTPDECRELLGYSREEAIQQFSEGARLNLIRSSFLKWHGMTSLQALLIYISLQGRYDRHAAWILTGILVRIAQKMGLHRDGEALGLPPFECEMRRRIWWQIVMVDAKYAMFSGLGHSVMSTNCTTKTPSNLNDADMHPSAKEPFRSKDGPTEMIFCLLMCKFAKFIMEMPGFEGVIMIPDDESGPGPRTGPTEEQQATYRQGLTRLHEEILEIFESYSDANAGPVHAMAVAMKDHLFRKLEDLKKPVKLQQDCGEEVKSADDNAFRLAVGGLEHNEANYESTKDQGFAWFTLVHFQLDVFMFVVGQLRRRTEGKLVDRAWKQVEVVYSYHPELFDVTNKTYAALAVHMLHAWKNREEAIISRTGHPPDVPSCISKLRSCLPDAVCKQEPSENPTPPNPFNSDFAAPYTFDVTDAPDTTLEDFLAFSEPQSFDWDMFAELATNQGEGSAEFGPFGIAPPPTW</sequence>
<evidence type="ECO:0000256" key="4">
    <source>
        <dbReference type="SAM" id="MobiDB-lite"/>
    </source>
</evidence>
<accession>A0AAN7CRK9</accession>
<dbReference type="SUPFAM" id="SSF57701">
    <property type="entry name" value="Zn2/Cys6 DNA-binding domain"/>
    <property type="match status" value="1"/>
</dbReference>
<evidence type="ECO:0000256" key="3">
    <source>
        <dbReference type="ARBA" id="ARBA00023242"/>
    </source>
</evidence>
<dbReference type="CDD" id="cd00067">
    <property type="entry name" value="GAL4"/>
    <property type="match status" value="1"/>
</dbReference>
<dbReference type="Proteomes" id="UP001303647">
    <property type="component" value="Unassembled WGS sequence"/>
</dbReference>
<comment type="caution">
    <text evidence="6">The sequence shown here is derived from an EMBL/GenBank/DDBJ whole genome shotgun (WGS) entry which is preliminary data.</text>
</comment>
<dbReference type="InterPro" id="IPR050613">
    <property type="entry name" value="Sec_Metabolite_Reg"/>
</dbReference>
<dbReference type="InterPro" id="IPR036864">
    <property type="entry name" value="Zn2-C6_fun-type_DNA-bd_sf"/>
</dbReference>
<dbReference type="Pfam" id="PF04082">
    <property type="entry name" value="Fungal_trans"/>
    <property type="match status" value="1"/>
</dbReference>
<dbReference type="Gene3D" id="4.10.240.10">
    <property type="entry name" value="Zn(2)-C6 fungal-type DNA-binding domain"/>
    <property type="match status" value="1"/>
</dbReference>
<dbReference type="SMART" id="SM00066">
    <property type="entry name" value="GAL4"/>
    <property type="match status" value="1"/>
</dbReference>
<dbReference type="GO" id="GO:0006351">
    <property type="term" value="P:DNA-templated transcription"/>
    <property type="evidence" value="ECO:0007669"/>
    <property type="project" value="InterPro"/>
</dbReference>
<dbReference type="GO" id="GO:0003677">
    <property type="term" value="F:DNA binding"/>
    <property type="evidence" value="ECO:0007669"/>
    <property type="project" value="InterPro"/>
</dbReference>
<comment type="subcellular location">
    <subcellularLocation>
        <location evidence="1">Nucleus</location>
    </subcellularLocation>
</comment>
<dbReference type="PANTHER" id="PTHR31001">
    <property type="entry name" value="UNCHARACTERIZED TRANSCRIPTIONAL REGULATORY PROTEIN"/>
    <property type="match status" value="1"/>
</dbReference>
<dbReference type="PROSITE" id="PS50048">
    <property type="entry name" value="ZN2_CY6_FUNGAL_2"/>
    <property type="match status" value="1"/>
</dbReference>
<dbReference type="InterPro" id="IPR001138">
    <property type="entry name" value="Zn2Cys6_DnaBD"/>
</dbReference>
<keyword evidence="7" id="KW-1185">Reference proteome</keyword>
<organism evidence="6 7">
    <name type="scientific">Corynascus novoguineensis</name>
    <dbReference type="NCBI Taxonomy" id="1126955"/>
    <lineage>
        <taxon>Eukaryota</taxon>
        <taxon>Fungi</taxon>
        <taxon>Dikarya</taxon>
        <taxon>Ascomycota</taxon>
        <taxon>Pezizomycotina</taxon>
        <taxon>Sordariomycetes</taxon>
        <taxon>Sordariomycetidae</taxon>
        <taxon>Sordariales</taxon>
        <taxon>Chaetomiaceae</taxon>
        <taxon>Corynascus</taxon>
    </lineage>
</organism>
<evidence type="ECO:0000259" key="5">
    <source>
        <dbReference type="PROSITE" id="PS50048"/>
    </source>
</evidence>
<feature type="compositionally biased region" description="Pro residues" evidence="4">
    <location>
        <begin position="1"/>
        <end position="14"/>
    </location>
</feature>
<evidence type="ECO:0000313" key="7">
    <source>
        <dbReference type="Proteomes" id="UP001303647"/>
    </source>
</evidence>
<evidence type="ECO:0000256" key="1">
    <source>
        <dbReference type="ARBA" id="ARBA00004123"/>
    </source>
</evidence>
<evidence type="ECO:0000256" key="2">
    <source>
        <dbReference type="ARBA" id="ARBA00022723"/>
    </source>
</evidence>
<dbReference type="PANTHER" id="PTHR31001:SF85">
    <property type="entry name" value="ZN(II)2CYS6 TRANSCRIPTION FACTOR (EUROFUNG)"/>
    <property type="match status" value="1"/>
</dbReference>
<feature type="domain" description="Zn(2)-C6 fungal-type" evidence="5">
    <location>
        <begin position="27"/>
        <end position="49"/>
    </location>
</feature>
<dbReference type="GO" id="GO:0000981">
    <property type="term" value="F:DNA-binding transcription factor activity, RNA polymerase II-specific"/>
    <property type="evidence" value="ECO:0007669"/>
    <property type="project" value="InterPro"/>
</dbReference>
<dbReference type="GO" id="GO:0008270">
    <property type="term" value="F:zinc ion binding"/>
    <property type="evidence" value="ECO:0007669"/>
    <property type="project" value="InterPro"/>
</dbReference>
<proteinExistence type="predicted"/>
<dbReference type="CDD" id="cd12148">
    <property type="entry name" value="fungal_TF_MHR"/>
    <property type="match status" value="1"/>
</dbReference>
<keyword evidence="2" id="KW-0479">Metal-binding</keyword>
<reference evidence="6" key="2">
    <citation type="submission" date="2023-05" db="EMBL/GenBank/DDBJ databases">
        <authorList>
            <consortium name="Lawrence Berkeley National Laboratory"/>
            <person name="Steindorff A."/>
            <person name="Hensen N."/>
            <person name="Bonometti L."/>
            <person name="Westerberg I."/>
            <person name="Brannstrom I.O."/>
            <person name="Guillou S."/>
            <person name="Cros-Aarteil S."/>
            <person name="Calhoun S."/>
            <person name="Haridas S."/>
            <person name="Kuo A."/>
            <person name="Mondo S."/>
            <person name="Pangilinan J."/>
            <person name="Riley R."/>
            <person name="Labutti K."/>
            <person name="Andreopoulos B."/>
            <person name="Lipzen A."/>
            <person name="Chen C."/>
            <person name="Yanf M."/>
            <person name="Daum C."/>
            <person name="Ng V."/>
            <person name="Clum A."/>
            <person name="Ohm R."/>
            <person name="Martin F."/>
            <person name="Silar P."/>
            <person name="Natvig D."/>
            <person name="Lalanne C."/>
            <person name="Gautier V."/>
            <person name="Ament-Velasquez S.L."/>
            <person name="Kruys A."/>
            <person name="Hutchinson M.I."/>
            <person name="Powell A.J."/>
            <person name="Barry K."/>
            <person name="Miller A.N."/>
            <person name="Grigoriev I.V."/>
            <person name="Debuchy R."/>
            <person name="Gladieux P."/>
            <person name="Thoren M.H."/>
            <person name="Johannesson H."/>
        </authorList>
    </citation>
    <scope>NUCLEOTIDE SEQUENCE</scope>
    <source>
        <strain evidence="6">CBS 359.72</strain>
    </source>
</reference>
<protein>
    <submittedName>
        <fullName evidence="6">Fungal-specific transcription factor domain-containing protein</fullName>
    </submittedName>
</protein>
<keyword evidence="3" id="KW-0539">Nucleus</keyword>
<dbReference type="EMBL" id="MU857661">
    <property type="protein sequence ID" value="KAK4247034.1"/>
    <property type="molecule type" value="Genomic_DNA"/>
</dbReference>
<dbReference type="SMART" id="SM00906">
    <property type="entry name" value="Fungal_trans"/>
    <property type="match status" value="1"/>
</dbReference>